<evidence type="ECO:0000256" key="1">
    <source>
        <dbReference type="SAM" id="SignalP"/>
    </source>
</evidence>
<dbReference type="STRING" id="871741.SAMN05192570_0675"/>
<sequence length="264" mass="28391">MRRARPDAVIKVRAMRFRGWIFPAAAGLAALFAAASSAQPSAPRPAPREAPAEPVVVELFTAQGCAGCPEVNARVEALAAEPGVIALTYAVDYWDYLGWEDTFARPEFAERQRSYRRPLRLRAVSTPQVVIDGRRAAPVAAVEALQAAVEEEAERRVFPPEIEFRESGDRVGVGSGRVPTGGAEVVAVIYKPGPQTVEIGAGDNRGRTVRQVNVVRAVNVLGGWTGRPGLYRLPAGLGEDEAVAVLVQARADRRILNGAVRPPR</sequence>
<evidence type="ECO:0000313" key="2">
    <source>
        <dbReference type="EMBL" id="SFS33228.1"/>
    </source>
</evidence>
<dbReference type="Proteomes" id="UP000198788">
    <property type="component" value="Unassembled WGS sequence"/>
</dbReference>
<protein>
    <recommendedName>
        <fullName evidence="4">DUF1223 domain-containing protein</fullName>
    </recommendedName>
</protein>
<accession>A0A1I6NZI1</accession>
<dbReference type="InterPro" id="IPR036249">
    <property type="entry name" value="Thioredoxin-like_sf"/>
</dbReference>
<keyword evidence="3" id="KW-1185">Reference proteome</keyword>
<proteinExistence type="predicted"/>
<organism evidence="2 3">
    <name type="scientific">Brevundimonas viscosa</name>
    <dbReference type="NCBI Taxonomy" id="871741"/>
    <lineage>
        <taxon>Bacteria</taxon>
        <taxon>Pseudomonadati</taxon>
        <taxon>Pseudomonadota</taxon>
        <taxon>Alphaproteobacteria</taxon>
        <taxon>Caulobacterales</taxon>
        <taxon>Caulobacteraceae</taxon>
        <taxon>Brevundimonas</taxon>
    </lineage>
</organism>
<dbReference type="InterPro" id="IPR010634">
    <property type="entry name" value="DUF1223"/>
</dbReference>
<keyword evidence="1" id="KW-0732">Signal</keyword>
<dbReference type="AlphaFoldDB" id="A0A1I6NZI1"/>
<reference evidence="3" key="1">
    <citation type="submission" date="2016-10" db="EMBL/GenBank/DDBJ databases">
        <authorList>
            <person name="Varghese N."/>
            <person name="Submissions S."/>
        </authorList>
    </citation>
    <scope>NUCLEOTIDE SEQUENCE [LARGE SCALE GENOMIC DNA]</scope>
    <source>
        <strain evidence="3">CGMCC 1.10683</strain>
    </source>
</reference>
<feature type="signal peptide" evidence="1">
    <location>
        <begin position="1"/>
        <end position="38"/>
    </location>
</feature>
<dbReference type="EMBL" id="FOZV01000001">
    <property type="protein sequence ID" value="SFS33228.1"/>
    <property type="molecule type" value="Genomic_DNA"/>
</dbReference>
<dbReference type="PANTHER" id="PTHR36057:SF1">
    <property type="entry name" value="LIPOPROTEIN LIPID ATTACHMENT SITE-LIKE PROTEIN, PUTATIVE (DUF1223)-RELATED"/>
    <property type="match status" value="1"/>
</dbReference>
<name>A0A1I6NZI1_9CAUL</name>
<dbReference type="Pfam" id="PF06764">
    <property type="entry name" value="DUF1223"/>
    <property type="match status" value="1"/>
</dbReference>
<gene>
    <name evidence="2" type="ORF">SAMN05192570_0675</name>
</gene>
<feature type="chain" id="PRO_5011436610" description="DUF1223 domain-containing protein" evidence="1">
    <location>
        <begin position="39"/>
        <end position="264"/>
    </location>
</feature>
<evidence type="ECO:0000313" key="3">
    <source>
        <dbReference type="Proteomes" id="UP000198788"/>
    </source>
</evidence>
<dbReference type="PANTHER" id="PTHR36057">
    <property type="match status" value="1"/>
</dbReference>
<dbReference type="SUPFAM" id="SSF52833">
    <property type="entry name" value="Thioredoxin-like"/>
    <property type="match status" value="1"/>
</dbReference>
<evidence type="ECO:0008006" key="4">
    <source>
        <dbReference type="Google" id="ProtNLM"/>
    </source>
</evidence>